<dbReference type="EMBL" id="MEYV01000022">
    <property type="protein sequence ID" value="OGD39594.1"/>
    <property type="molecule type" value="Genomic_DNA"/>
</dbReference>
<feature type="transmembrane region" description="Helical" evidence="1">
    <location>
        <begin position="153"/>
        <end position="169"/>
    </location>
</feature>
<dbReference type="Proteomes" id="UP000177197">
    <property type="component" value="Unassembled WGS sequence"/>
</dbReference>
<keyword evidence="1" id="KW-0472">Membrane</keyword>
<organism evidence="2 3">
    <name type="scientific">Candidatus Azambacteria bacterium RIFCSPLOWO2_02_FULL_44_14</name>
    <dbReference type="NCBI Taxonomy" id="1797306"/>
    <lineage>
        <taxon>Bacteria</taxon>
        <taxon>Candidatus Azamiibacteriota</taxon>
    </lineage>
</organism>
<keyword evidence="1" id="KW-0812">Transmembrane</keyword>
<feature type="transmembrane region" description="Helical" evidence="1">
    <location>
        <begin position="20"/>
        <end position="37"/>
    </location>
</feature>
<dbReference type="AlphaFoldDB" id="A0A1F5C9Q9"/>
<evidence type="ECO:0000313" key="2">
    <source>
        <dbReference type="EMBL" id="OGD39594.1"/>
    </source>
</evidence>
<reference evidence="2 3" key="1">
    <citation type="journal article" date="2016" name="Nat. Commun.">
        <title>Thousands of microbial genomes shed light on interconnected biogeochemical processes in an aquifer system.</title>
        <authorList>
            <person name="Anantharaman K."/>
            <person name="Brown C.T."/>
            <person name="Hug L.A."/>
            <person name="Sharon I."/>
            <person name="Castelle C.J."/>
            <person name="Probst A.J."/>
            <person name="Thomas B.C."/>
            <person name="Singh A."/>
            <person name="Wilkins M.J."/>
            <person name="Karaoz U."/>
            <person name="Brodie E.L."/>
            <person name="Williams K.H."/>
            <person name="Hubbard S.S."/>
            <person name="Banfield J.F."/>
        </authorList>
    </citation>
    <scope>NUCLEOTIDE SEQUENCE [LARGE SCALE GENOMIC DNA]</scope>
</reference>
<gene>
    <name evidence="2" type="ORF">A3I30_03780</name>
</gene>
<sequence length="172" mass="19839">MTYLVTLRRTLNLFLSNPTWDILALLFFFAAVFLYGLMAGRNRIIVLLLASYPAALVSQYIPFSEKFLANLNSLQTLYIKSFVFFVLVIFIFWILNSSGLARKEINKRRGQMIFLSFLNVGLWASTLFTYVPALKEPLIRLAPMTQLLFGSDLAHFVWLILPTIVLFFLRRG</sequence>
<protein>
    <submittedName>
        <fullName evidence="2">Uncharacterized protein</fullName>
    </submittedName>
</protein>
<evidence type="ECO:0000256" key="1">
    <source>
        <dbReference type="SAM" id="Phobius"/>
    </source>
</evidence>
<feature type="transmembrane region" description="Helical" evidence="1">
    <location>
        <begin position="82"/>
        <end position="101"/>
    </location>
</feature>
<accession>A0A1F5C9Q9</accession>
<comment type="caution">
    <text evidence="2">The sequence shown here is derived from an EMBL/GenBank/DDBJ whole genome shotgun (WGS) entry which is preliminary data.</text>
</comment>
<name>A0A1F5C9Q9_9BACT</name>
<feature type="transmembrane region" description="Helical" evidence="1">
    <location>
        <begin position="113"/>
        <end position="133"/>
    </location>
</feature>
<evidence type="ECO:0000313" key="3">
    <source>
        <dbReference type="Proteomes" id="UP000177197"/>
    </source>
</evidence>
<keyword evidence="1" id="KW-1133">Transmembrane helix</keyword>
<proteinExistence type="predicted"/>
<feature type="transmembrane region" description="Helical" evidence="1">
    <location>
        <begin position="44"/>
        <end position="62"/>
    </location>
</feature>